<keyword evidence="1" id="KW-0812">Transmembrane</keyword>
<feature type="transmembrane region" description="Helical" evidence="1">
    <location>
        <begin position="64"/>
        <end position="84"/>
    </location>
</feature>
<accession>A0A9D1UGJ9</accession>
<keyword evidence="1" id="KW-1133">Transmembrane helix</keyword>
<proteinExistence type="predicted"/>
<reference evidence="2" key="1">
    <citation type="journal article" date="2021" name="PeerJ">
        <title>Extensive microbial diversity within the chicken gut microbiome revealed by metagenomics and culture.</title>
        <authorList>
            <person name="Gilroy R."/>
            <person name="Ravi A."/>
            <person name="Getino M."/>
            <person name="Pursley I."/>
            <person name="Horton D.L."/>
            <person name="Alikhan N.F."/>
            <person name="Baker D."/>
            <person name="Gharbi K."/>
            <person name="Hall N."/>
            <person name="Watson M."/>
            <person name="Adriaenssens E.M."/>
            <person name="Foster-Nyarko E."/>
            <person name="Jarju S."/>
            <person name="Secka A."/>
            <person name="Antonio M."/>
            <person name="Oren A."/>
            <person name="Chaudhuri R.R."/>
            <person name="La Ragione R."/>
            <person name="Hildebrand F."/>
            <person name="Pallen M.J."/>
        </authorList>
    </citation>
    <scope>NUCLEOTIDE SEQUENCE</scope>
    <source>
        <strain evidence="2">421</strain>
    </source>
</reference>
<dbReference type="AlphaFoldDB" id="A0A9D1UGJ9"/>
<protein>
    <submittedName>
        <fullName evidence="2">Uncharacterized protein</fullName>
    </submittedName>
</protein>
<gene>
    <name evidence="2" type="ORF">IAA48_04215</name>
</gene>
<organism evidence="2 3">
    <name type="scientific">Candidatus Eubacterium faecipullorum</name>
    <dbReference type="NCBI Taxonomy" id="2838571"/>
    <lineage>
        <taxon>Bacteria</taxon>
        <taxon>Bacillati</taxon>
        <taxon>Bacillota</taxon>
        <taxon>Clostridia</taxon>
        <taxon>Eubacteriales</taxon>
        <taxon>Eubacteriaceae</taxon>
        <taxon>Eubacterium</taxon>
    </lineage>
</organism>
<dbReference type="EMBL" id="DXGE01000018">
    <property type="protein sequence ID" value="HIW85680.1"/>
    <property type="molecule type" value="Genomic_DNA"/>
</dbReference>
<comment type="caution">
    <text evidence="2">The sequence shown here is derived from an EMBL/GenBank/DDBJ whole genome shotgun (WGS) entry which is preliminary data.</text>
</comment>
<evidence type="ECO:0000256" key="1">
    <source>
        <dbReference type="SAM" id="Phobius"/>
    </source>
</evidence>
<reference evidence="2" key="2">
    <citation type="submission" date="2021-04" db="EMBL/GenBank/DDBJ databases">
        <authorList>
            <person name="Gilroy R."/>
        </authorList>
    </citation>
    <scope>NUCLEOTIDE SEQUENCE</scope>
    <source>
        <strain evidence="2">421</strain>
    </source>
</reference>
<evidence type="ECO:0000313" key="3">
    <source>
        <dbReference type="Proteomes" id="UP000824205"/>
    </source>
</evidence>
<feature type="transmembrane region" description="Helical" evidence="1">
    <location>
        <begin position="20"/>
        <end position="44"/>
    </location>
</feature>
<keyword evidence="1" id="KW-0472">Membrane</keyword>
<evidence type="ECO:0000313" key="2">
    <source>
        <dbReference type="EMBL" id="HIW85680.1"/>
    </source>
</evidence>
<sequence>MKNKKTTDPIERLSNFAFTMSILGICTVGICPAFGAMGVAVPLVMKLKGAQIPENIRSKNKKALIGGVIALLLFVVDIVLIVALKDKIG</sequence>
<name>A0A9D1UGJ9_9FIRM</name>
<dbReference type="Proteomes" id="UP000824205">
    <property type="component" value="Unassembled WGS sequence"/>
</dbReference>